<dbReference type="EMBL" id="BAABFO010000001">
    <property type="protein sequence ID" value="GAA4321501.1"/>
    <property type="molecule type" value="Genomic_DNA"/>
</dbReference>
<feature type="domain" description="AMP-dependent synthetase/ligase" evidence="1">
    <location>
        <begin position="8"/>
        <end position="367"/>
    </location>
</feature>
<evidence type="ECO:0000259" key="1">
    <source>
        <dbReference type="Pfam" id="PF00501"/>
    </source>
</evidence>
<evidence type="ECO:0000313" key="3">
    <source>
        <dbReference type="EMBL" id="GAA4321501.1"/>
    </source>
</evidence>
<organism evidence="3 4">
    <name type="scientific">Pigmentiphaga soli</name>
    <dbReference type="NCBI Taxonomy" id="1007095"/>
    <lineage>
        <taxon>Bacteria</taxon>
        <taxon>Pseudomonadati</taxon>
        <taxon>Pseudomonadota</taxon>
        <taxon>Betaproteobacteria</taxon>
        <taxon>Burkholderiales</taxon>
        <taxon>Alcaligenaceae</taxon>
        <taxon>Pigmentiphaga</taxon>
    </lineage>
</organism>
<dbReference type="InterPro" id="IPR045851">
    <property type="entry name" value="AMP-bd_C_sf"/>
</dbReference>
<protein>
    <submittedName>
        <fullName evidence="3">AMP-binding protein</fullName>
    </submittedName>
</protein>
<feature type="domain" description="AMP-binding enzyme C-terminal" evidence="2">
    <location>
        <begin position="417"/>
        <end position="492"/>
    </location>
</feature>
<name>A0ABP8GCG6_9BURK</name>
<dbReference type="Gene3D" id="3.30.300.30">
    <property type="match status" value="1"/>
</dbReference>
<dbReference type="InterPro" id="IPR000873">
    <property type="entry name" value="AMP-dep_synth/lig_dom"/>
</dbReference>
<dbReference type="SUPFAM" id="SSF56801">
    <property type="entry name" value="Acetyl-CoA synthetase-like"/>
    <property type="match status" value="1"/>
</dbReference>
<dbReference type="Proteomes" id="UP001501671">
    <property type="component" value="Unassembled WGS sequence"/>
</dbReference>
<evidence type="ECO:0000259" key="2">
    <source>
        <dbReference type="Pfam" id="PF13193"/>
    </source>
</evidence>
<dbReference type="RefSeq" id="WP_345245174.1">
    <property type="nucleotide sequence ID" value="NZ_BAABFO010000001.1"/>
</dbReference>
<comment type="caution">
    <text evidence="3">The sequence shown here is derived from an EMBL/GenBank/DDBJ whole genome shotgun (WGS) entry which is preliminary data.</text>
</comment>
<dbReference type="InterPro" id="IPR042099">
    <property type="entry name" value="ANL_N_sf"/>
</dbReference>
<dbReference type="InterPro" id="IPR025110">
    <property type="entry name" value="AMP-bd_C"/>
</dbReference>
<proteinExistence type="predicted"/>
<evidence type="ECO:0000313" key="4">
    <source>
        <dbReference type="Proteomes" id="UP001501671"/>
    </source>
</evidence>
<dbReference type="Gene3D" id="3.40.50.12780">
    <property type="entry name" value="N-terminal domain of ligase-like"/>
    <property type="match status" value="1"/>
</dbReference>
<dbReference type="PANTHER" id="PTHR43767">
    <property type="entry name" value="LONG-CHAIN-FATTY-ACID--COA LIGASE"/>
    <property type="match status" value="1"/>
</dbReference>
<dbReference type="PROSITE" id="PS00455">
    <property type="entry name" value="AMP_BINDING"/>
    <property type="match status" value="1"/>
</dbReference>
<gene>
    <name evidence="3" type="ORF">GCM10023144_00790</name>
</gene>
<dbReference type="PANTHER" id="PTHR43767:SF1">
    <property type="entry name" value="NONRIBOSOMAL PEPTIDE SYNTHASE PES1 (EUROFUNG)-RELATED"/>
    <property type="match status" value="1"/>
</dbReference>
<sequence>MNIATLIERAGQRWPEVDAVIDDATGLRVPFAGLAARVFGVARRLAAEPGLQPGARVALVGDTTVDYLAADYGTMSAGLVRVSLDPSLSLEEMAAQVADAGAAALLFTAEHAATAQALQQRLPAAAPRLLPVEGLDAAHPQPPAWTIPARCPADALAALNYTGGTTGAPKAVMHTHGSFAAALQNIAMARGAAGPLMLNVRPLWPIASLALLAHLVQGGTVVLGGHFDPRRFVELARAYRPTCTSLVPTHLVRLLRDAAPRPEDLASLRSVDVGAAAVAPDLFRQAAQAFGPSLCAIYGLTEAPWTCYRAAAGVPRILADPEGTRGWVGAATFGSEFMIADPDGRPLPAGETGEVLIRGAHLMQGYWQRAELTAEVLRDGWFHTGDLGRVDGGGNLYIQGRAKDLIRTGGKSVQPAEVERVLCEHPSIREASVIGIDDPEWGERVAAAVVLNAGHPLDAAALAAFCRERLSSYKLPRHFHAMEALPRSHYGKVQRAKVKEAILAARA</sequence>
<reference evidence="4" key="1">
    <citation type="journal article" date="2019" name="Int. J. Syst. Evol. Microbiol.">
        <title>The Global Catalogue of Microorganisms (GCM) 10K type strain sequencing project: providing services to taxonomists for standard genome sequencing and annotation.</title>
        <authorList>
            <consortium name="The Broad Institute Genomics Platform"/>
            <consortium name="The Broad Institute Genome Sequencing Center for Infectious Disease"/>
            <person name="Wu L."/>
            <person name="Ma J."/>
        </authorList>
    </citation>
    <scope>NUCLEOTIDE SEQUENCE [LARGE SCALE GENOMIC DNA]</scope>
    <source>
        <strain evidence="4">JCM 17666</strain>
    </source>
</reference>
<accession>A0ABP8GCG6</accession>
<dbReference type="Pfam" id="PF13193">
    <property type="entry name" value="AMP-binding_C"/>
    <property type="match status" value="1"/>
</dbReference>
<keyword evidence="4" id="KW-1185">Reference proteome</keyword>
<dbReference type="InterPro" id="IPR050237">
    <property type="entry name" value="ATP-dep_AMP-bd_enzyme"/>
</dbReference>
<dbReference type="InterPro" id="IPR020845">
    <property type="entry name" value="AMP-binding_CS"/>
</dbReference>
<dbReference type="Pfam" id="PF00501">
    <property type="entry name" value="AMP-binding"/>
    <property type="match status" value="1"/>
</dbReference>